<dbReference type="KEGG" id="cput:CONPUDRAFT_167140"/>
<feature type="domain" description="BTB" evidence="1">
    <location>
        <begin position="39"/>
        <end position="110"/>
    </location>
</feature>
<comment type="caution">
    <text evidence="2">The sequence shown here is derived from an EMBL/GenBank/DDBJ whole genome shotgun (WGS) entry which is preliminary data.</text>
</comment>
<dbReference type="Gene3D" id="3.30.710.10">
    <property type="entry name" value="Potassium Channel Kv1.1, Chain A"/>
    <property type="match status" value="1"/>
</dbReference>
<dbReference type="InterPro" id="IPR000210">
    <property type="entry name" value="BTB/POZ_dom"/>
</dbReference>
<evidence type="ECO:0000313" key="3">
    <source>
        <dbReference type="Proteomes" id="UP000053558"/>
    </source>
</evidence>
<dbReference type="Pfam" id="PF00651">
    <property type="entry name" value="BTB"/>
    <property type="match status" value="1"/>
</dbReference>
<organism evidence="2 3">
    <name type="scientific">Coniophora puteana (strain RWD-64-598)</name>
    <name type="common">Brown rot fungus</name>
    <dbReference type="NCBI Taxonomy" id="741705"/>
    <lineage>
        <taxon>Eukaryota</taxon>
        <taxon>Fungi</taxon>
        <taxon>Dikarya</taxon>
        <taxon>Basidiomycota</taxon>
        <taxon>Agaricomycotina</taxon>
        <taxon>Agaricomycetes</taxon>
        <taxon>Agaricomycetidae</taxon>
        <taxon>Boletales</taxon>
        <taxon>Coniophorineae</taxon>
        <taxon>Coniophoraceae</taxon>
        <taxon>Coniophora</taxon>
    </lineage>
</organism>
<dbReference type="RefSeq" id="XP_007771029.1">
    <property type="nucleotide sequence ID" value="XM_007772839.1"/>
</dbReference>
<dbReference type="CDD" id="cd18186">
    <property type="entry name" value="BTB_POZ_ZBTB_KLHL-like"/>
    <property type="match status" value="1"/>
</dbReference>
<keyword evidence="3" id="KW-1185">Reference proteome</keyword>
<dbReference type="Proteomes" id="UP000053558">
    <property type="component" value="Unassembled WGS sequence"/>
</dbReference>
<dbReference type="OrthoDB" id="2879636at2759"/>
<dbReference type="PROSITE" id="PS50097">
    <property type="entry name" value="BTB"/>
    <property type="match status" value="1"/>
</dbReference>
<gene>
    <name evidence="2" type="ORF">CONPUDRAFT_167140</name>
</gene>
<dbReference type="SUPFAM" id="SSF54695">
    <property type="entry name" value="POZ domain"/>
    <property type="match status" value="1"/>
</dbReference>
<dbReference type="InterPro" id="IPR011333">
    <property type="entry name" value="SKP1/BTB/POZ_sf"/>
</dbReference>
<sequence length="332" mass="37384">MLPTDETLQSIKTEGDRESFYECDVDQGSERSQPWLLDGNIIIATDTRLFRVHRGVLCLHSQIFKDMFSSSQPDAALMVDDCPVVHLPDSGDDMYHVLQALYDRSYSPAYSDKLPFEVTAAFLRLGKKYMIDHLYKEAKDRLASNFPTTLVGWDLADARCSGSWSVSGWTHHALTLLTANLARETQLLSLLPAALYSASTLCTARELVHGVDDCTTGAHVLLCPENRDAVVVAHDALRELAVKTYGWLMRLPPACRLPGMDGCLDKKRTLLISLFYPKRVCTPLDEWDDAWEDRLCSECAAEAKRLHEAGRRYAWSQLPQVYGLPKWADLKD</sequence>
<evidence type="ECO:0000259" key="1">
    <source>
        <dbReference type="PROSITE" id="PS50097"/>
    </source>
</evidence>
<evidence type="ECO:0000313" key="2">
    <source>
        <dbReference type="EMBL" id="EIW79385.1"/>
    </source>
</evidence>
<dbReference type="SMART" id="SM00225">
    <property type="entry name" value="BTB"/>
    <property type="match status" value="1"/>
</dbReference>
<reference evidence="3" key="1">
    <citation type="journal article" date="2012" name="Science">
        <title>The Paleozoic origin of enzymatic lignin decomposition reconstructed from 31 fungal genomes.</title>
        <authorList>
            <person name="Floudas D."/>
            <person name="Binder M."/>
            <person name="Riley R."/>
            <person name="Barry K."/>
            <person name="Blanchette R.A."/>
            <person name="Henrissat B."/>
            <person name="Martinez A.T."/>
            <person name="Otillar R."/>
            <person name="Spatafora J.W."/>
            <person name="Yadav J.S."/>
            <person name="Aerts A."/>
            <person name="Benoit I."/>
            <person name="Boyd A."/>
            <person name="Carlson A."/>
            <person name="Copeland A."/>
            <person name="Coutinho P.M."/>
            <person name="de Vries R.P."/>
            <person name="Ferreira P."/>
            <person name="Findley K."/>
            <person name="Foster B."/>
            <person name="Gaskell J."/>
            <person name="Glotzer D."/>
            <person name="Gorecki P."/>
            <person name="Heitman J."/>
            <person name="Hesse C."/>
            <person name="Hori C."/>
            <person name="Igarashi K."/>
            <person name="Jurgens J.A."/>
            <person name="Kallen N."/>
            <person name="Kersten P."/>
            <person name="Kohler A."/>
            <person name="Kuees U."/>
            <person name="Kumar T.K.A."/>
            <person name="Kuo A."/>
            <person name="LaButti K."/>
            <person name="Larrondo L.F."/>
            <person name="Lindquist E."/>
            <person name="Ling A."/>
            <person name="Lombard V."/>
            <person name="Lucas S."/>
            <person name="Lundell T."/>
            <person name="Martin R."/>
            <person name="McLaughlin D.J."/>
            <person name="Morgenstern I."/>
            <person name="Morin E."/>
            <person name="Murat C."/>
            <person name="Nagy L.G."/>
            <person name="Nolan M."/>
            <person name="Ohm R.A."/>
            <person name="Patyshakuliyeva A."/>
            <person name="Rokas A."/>
            <person name="Ruiz-Duenas F.J."/>
            <person name="Sabat G."/>
            <person name="Salamov A."/>
            <person name="Samejima M."/>
            <person name="Schmutz J."/>
            <person name="Slot J.C."/>
            <person name="St John F."/>
            <person name="Stenlid J."/>
            <person name="Sun H."/>
            <person name="Sun S."/>
            <person name="Syed K."/>
            <person name="Tsang A."/>
            <person name="Wiebenga A."/>
            <person name="Young D."/>
            <person name="Pisabarro A."/>
            <person name="Eastwood D.C."/>
            <person name="Martin F."/>
            <person name="Cullen D."/>
            <person name="Grigoriev I.V."/>
            <person name="Hibbett D.S."/>
        </authorList>
    </citation>
    <scope>NUCLEOTIDE SEQUENCE [LARGE SCALE GENOMIC DNA]</scope>
    <source>
        <strain evidence="3">RWD-64-598 SS2</strain>
    </source>
</reference>
<accession>A0A5M3ML45</accession>
<dbReference type="GeneID" id="19205711"/>
<dbReference type="EMBL" id="JH711581">
    <property type="protein sequence ID" value="EIW79385.1"/>
    <property type="molecule type" value="Genomic_DNA"/>
</dbReference>
<dbReference type="OMA" id="ANDHEAC"/>
<proteinExistence type="predicted"/>
<dbReference type="AlphaFoldDB" id="A0A5M3ML45"/>
<protein>
    <recommendedName>
        <fullName evidence="1">BTB domain-containing protein</fullName>
    </recommendedName>
</protein>
<name>A0A5M3ML45_CONPW</name>